<evidence type="ECO:0000313" key="2">
    <source>
        <dbReference type="Proteomes" id="UP000004416"/>
    </source>
</evidence>
<dbReference type="AlphaFoldDB" id="G9XU82"/>
<comment type="caution">
    <text evidence="1">The sequence shown here is derived from an EMBL/GenBank/DDBJ whole genome shotgun (WGS) entry which is preliminary data.</text>
</comment>
<organism evidence="1 2">
    <name type="scientific">Desulfitobacterium hafniense DP7</name>
    <dbReference type="NCBI Taxonomy" id="537010"/>
    <lineage>
        <taxon>Bacteria</taxon>
        <taxon>Bacillati</taxon>
        <taxon>Bacillota</taxon>
        <taxon>Clostridia</taxon>
        <taxon>Eubacteriales</taxon>
        <taxon>Desulfitobacteriaceae</taxon>
        <taxon>Desulfitobacterium</taxon>
    </lineage>
</organism>
<dbReference type="EMBL" id="AFZX01000118">
    <property type="protein sequence ID" value="EHL04759.1"/>
    <property type="molecule type" value="Genomic_DNA"/>
</dbReference>
<dbReference type="PATRIC" id="fig|537010.4.peg.4233"/>
<reference evidence="1 2" key="1">
    <citation type="submission" date="2011-08" db="EMBL/GenBank/DDBJ databases">
        <authorList>
            <person name="Weinstock G."/>
            <person name="Sodergren E."/>
            <person name="Clifton S."/>
            <person name="Fulton L."/>
            <person name="Fulton B."/>
            <person name="Courtney L."/>
            <person name="Fronick C."/>
            <person name="Harrison M."/>
            <person name="Strong C."/>
            <person name="Farmer C."/>
            <person name="Delahaunty K."/>
            <person name="Markovic C."/>
            <person name="Hall O."/>
            <person name="Minx P."/>
            <person name="Tomlinson C."/>
            <person name="Mitreva M."/>
            <person name="Hou S."/>
            <person name="Chen J."/>
            <person name="Wollam A."/>
            <person name="Pepin K.H."/>
            <person name="Johnson M."/>
            <person name="Bhonagiri V."/>
            <person name="Zhang X."/>
            <person name="Suruliraj S."/>
            <person name="Warren W."/>
            <person name="Chinwalla A."/>
            <person name="Mardis E.R."/>
            <person name="Wilson R.K."/>
        </authorList>
    </citation>
    <scope>NUCLEOTIDE SEQUENCE [LARGE SCALE GENOMIC DNA]</scope>
    <source>
        <strain evidence="1 2">DP7</strain>
    </source>
</reference>
<evidence type="ECO:0000313" key="1">
    <source>
        <dbReference type="EMBL" id="EHL04759.1"/>
    </source>
</evidence>
<name>G9XU82_DESHA</name>
<proteinExistence type="predicted"/>
<protein>
    <submittedName>
        <fullName evidence="1">Uncharacterized protein</fullName>
    </submittedName>
</protein>
<gene>
    <name evidence="1" type="ORF">HMPREF0322_04540</name>
</gene>
<dbReference type="HOGENOM" id="CLU_3098115_0_0_9"/>
<dbReference type="Proteomes" id="UP000004416">
    <property type="component" value="Unassembled WGS sequence"/>
</dbReference>
<accession>G9XU82</accession>
<sequence length="51" mass="5865">MKRKIAGIENAISSANSFFFMNMPIPFQRFIEQCLPVADQKEGYRRAVLLS</sequence>